<proteinExistence type="predicted"/>
<gene>
    <name evidence="1" type="ORF">FX987_05072</name>
</gene>
<evidence type="ECO:0000313" key="1">
    <source>
        <dbReference type="EMBL" id="QKS27251.1"/>
    </source>
</evidence>
<reference evidence="1 2" key="1">
    <citation type="submission" date="2019-12" db="EMBL/GenBank/DDBJ databases">
        <title>Genome sequencing and assembly of endphytes of Porphyra tenera.</title>
        <authorList>
            <person name="Park J.M."/>
            <person name="Shin R."/>
            <person name="Jo S.H."/>
        </authorList>
    </citation>
    <scope>NUCLEOTIDE SEQUENCE [LARGE SCALE GENOMIC DNA]</scope>
    <source>
        <strain evidence="1 2">GPM3</strain>
    </source>
</reference>
<sequence>MMWGYPTLTLPHGYRLSPRTLYPMLHSMERKGACPP</sequence>
<dbReference type="AlphaFoldDB" id="A0AAP9NSA2"/>
<dbReference type="EMBL" id="CP054580">
    <property type="protein sequence ID" value="QKS27251.1"/>
    <property type="molecule type" value="Genomic_DNA"/>
</dbReference>
<organism evidence="1 2">
    <name type="scientific">Vreelandella titanicae</name>
    <dbReference type="NCBI Taxonomy" id="664683"/>
    <lineage>
        <taxon>Bacteria</taxon>
        <taxon>Pseudomonadati</taxon>
        <taxon>Pseudomonadota</taxon>
        <taxon>Gammaproteobacteria</taxon>
        <taxon>Oceanospirillales</taxon>
        <taxon>Halomonadaceae</taxon>
        <taxon>Vreelandella</taxon>
    </lineage>
</organism>
<dbReference type="Proteomes" id="UP000509761">
    <property type="component" value="Chromosome"/>
</dbReference>
<accession>A0AAP9NSA2</accession>
<protein>
    <submittedName>
        <fullName evidence="1">Uncharacterized protein</fullName>
    </submittedName>
</protein>
<name>A0AAP9NSA2_9GAMM</name>
<evidence type="ECO:0000313" key="2">
    <source>
        <dbReference type="Proteomes" id="UP000509761"/>
    </source>
</evidence>
<keyword evidence="2" id="KW-1185">Reference proteome</keyword>